<evidence type="ECO:0000259" key="2">
    <source>
        <dbReference type="Pfam" id="PF00501"/>
    </source>
</evidence>
<evidence type="ECO:0000313" key="3">
    <source>
        <dbReference type="EMBL" id="MBP2191561.1"/>
    </source>
</evidence>
<dbReference type="RefSeq" id="WP_209893346.1">
    <property type="nucleotide sequence ID" value="NZ_JAGGMR010000001.1"/>
</dbReference>
<dbReference type="InterPro" id="IPR000873">
    <property type="entry name" value="AMP-dep_synth/lig_dom"/>
</dbReference>
<accession>A0ABS4QLK3</accession>
<dbReference type="Proteomes" id="UP001519325">
    <property type="component" value="Unassembled WGS sequence"/>
</dbReference>
<organism evidence="3 4">
    <name type="scientific">Nocardia goodfellowii</name>
    <dbReference type="NCBI Taxonomy" id="882446"/>
    <lineage>
        <taxon>Bacteria</taxon>
        <taxon>Bacillati</taxon>
        <taxon>Actinomycetota</taxon>
        <taxon>Actinomycetes</taxon>
        <taxon>Mycobacteriales</taxon>
        <taxon>Nocardiaceae</taxon>
        <taxon>Nocardia</taxon>
    </lineage>
</organism>
<dbReference type="SUPFAM" id="SSF56801">
    <property type="entry name" value="Acetyl-CoA synthetase-like"/>
    <property type="match status" value="1"/>
</dbReference>
<keyword evidence="3" id="KW-0436">Ligase</keyword>
<dbReference type="Gene3D" id="3.40.50.12780">
    <property type="entry name" value="N-terminal domain of ligase-like"/>
    <property type="match status" value="1"/>
</dbReference>
<dbReference type="EMBL" id="JAGGMR010000001">
    <property type="protein sequence ID" value="MBP2191561.1"/>
    <property type="molecule type" value="Genomic_DNA"/>
</dbReference>
<dbReference type="PANTHER" id="PTHR22754:SF32">
    <property type="entry name" value="DISCO-INTERACTING PROTEIN 2"/>
    <property type="match status" value="1"/>
</dbReference>
<proteinExistence type="inferred from homology"/>
<dbReference type="InterPro" id="IPR045851">
    <property type="entry name" value="AMP-bd_C_sf"/>
</dbReference>
<dbReference type="Gene3D" id="3.30.300.30">
    <property type="match status" value="1"/>
</dbReference>
<dbReference type="InterPro" id="IPR042099">
    <property type="entry name" value="ANL_N_sf"/>
</dbReference>
<dbReference type="PANTHER" id="PTHR22754">
    <property type="entry name" value="DISCO-INTERACTING PROTEIN 2 DIP2 -RELATED"/>
    <property type="match status" value="1"/>
</dbReference>
<dbReference type="Pfam" id="PF00501">
    <property type="entry name" value="AMP-binding"/>
    <property type="match status" value="1"/>
</dbReference>
<feature type="domain" description="AMP-dependent synthetase/ligase" evidence="2">
    <location>
        <begin position="40"/>
        <end position="409"/>
    </location>
</feature>
<protein>
    <submittedName>
        <fullName evidence="3">Acyl-CoA synthetase (AMP-forming)/AMP-acid ligase II</fullName>
    </submittedName>
</protein>
<keyword evidence="4" id="KW-1185">Reference proteome</keyword>
<evidence type="ECO:0000313" key="4">
    <source>
        <dbReference type="Proteomes" id="UP001519325"/>
    </source>
</evidence>
<evidence type="ECO:0000256" key="1">
    <source>
        <dbReference type="ARBA" id="ARBA00006432"/>
    </source>
</evidence>
<dbReference type="GO" id="GO:0016874">
    <property type="term" value="F:ligase activity"/>
    <property type="evidence" value="ECO:0007669"/>
    <property type="project" value="UniProtKB-KW"/>
</dbReference>
<gene>
    <name evidence="3" type="ORF">BJ987_004462</name>
</gene>
<reference evidence="3 4" key="1">
    <citation type="submission" date="2021-03" db="EMBL/GenBank/DDBJ databases">
        <title>Sequencing the genomes of 1000 actinobacteria strains.</title>
        <authorList>
            <person name="Klenk H.-P."/>
        </authorList>
    </citation>
    <scope>NUCLEOTIDE SEQUENCE [LARGE SCALE GENOMIC DNA]</scope>
    <source>
        <strain evidence="3 4">DSM 45516</strain>
    </source>
</reference>
<comment type="similarity">
    <text evidence="1">Belongs to the ATP-dependent AMP-binding enzyme family.</text>
</comment>
<sequence length="549" mass="58547">MTIEASRDTGPAACEALADWLGVLGESRGQASFPERNVVLRYRDLPELADAVAVELRARGVGPGDVVGILASASPEFLTAYFGVLAAGATATVLPVGALGAELVDGLVPLMRTARIRTVLVTELFESVIESLESGGAVDVLAVRRCRPRRARPTAGSVNPNLIAAVQFSSGSAGMPKAVALSHAAILSGIRDVLAVCRITSADVFTSWLPLSHDFGLHVLLCAMAADADIHLFDPPWFIRRPLAFLQHVAETGTTVFPIPNFAVERLISAAARLADGGLDLSALRMVWNGGEVVRPDTVARFAEVFARFGAARSVMTPAYGMAEIAAPIAGTPEPADLPILFLERDSLEDGRPVAVLESPVADARGVVSSGPAFGRTEIRIVDQSGSILEQRHFGEIEIRGPAVMSGYLHNPEATAAAMREGWLRTGDTGFIWAGELYVAGRIKDVIIVSGRNFHAEDVEAVAGRIDGVHRGHCVAVADTDSERMVLLVETTEPDPTVVTERVRSQVAQRLGLGSLDVRAVRRGWLPRTTSGKWRRNLVRARLAEGGRH</sequence>
<name>A0ABS4QLK3_9NOCA</name>
<comment type="caution">
    <text evidence="3">The sequence shown here is derived from an EMBL/GenBank/DDBJ whole genome shotgun (WGS) entry which is preliminary data.</text>
</comment>